<keyword evidence="1" id="KW-0812">Transmembrane</keyword>
<feature type="transmembrane region" description="Helical" evidence="1">
    <location>
        <begin position="14"/>
        <end position="33"/>
    </location>
</feature>
<evidence type="ECO:0000256" key="1">
    <source>
        <dbReference type="SAM" id="Phobius"/>
    </source>
</evidence>
<keyword evidence="1" id="KW-0472">Membrane</keyword>
<name>A0A0A9I2D9_ARUDO</name>
<protein>
    <submittedName>
        <fullName evidence="2">Uncharacterized protein</fullName>
    </submittedName>
</protein>
<reference evidence="2" key="2">
    <citation type="journal article" date="2015" name="Data Brief">
        <title>Shoot transcriptome of the giant reed, Arundo donax.</title>
        <authorList>
            <person name="Barrero R.A."/>
            <person name="Guerrero F.D."/>
            <person name="Moolhuijzen P."/>
            <person name="Goolsby J.A."/>
            <person name="Tidwell J."/>
            <person name="Bellgard S.E."/>
            <person name="Bellgard M.I."/>
        </authorList>
    </citation>
    <scope>NUCLEOTIDE SEQUENCE</scope>
    <source>
        <tissue evidence="2">Shoot tissue taken approximately 20 cm above the soil surface</tissue>
    </source>
</reference>
<sequence length="34" mass="4222">MKTWIIWYELCRKFLEYFVAVYILLRLAVLNLSL</sequence>
<organism evidence="2">
    <name type="scientific">Arundo donax</name>
    <name type="common">Giant reed</name>
    <name type="synonym">Donax arundinaceus</name>
    <dbReference type="NCBI Taxonomy" id="35708"/>
    <lineage>
        <taxon>Eukaryota</taxon>
        <taxon>Viridiplantae</taxon>
        <taxon>Streptophyta</taxon>
        <taxon>Embryophyta</taxon>
        <taxon>Tracheophyta</taxon>
        <taxon>Spermatophyta</taxon>
        <taxon>Magnoliopsida</taxon>
        <taxon>Liliopsida</taxon>
        <taxon>Poales</taxon>
        <taxon>Poaceae</taxon>
        <taxon>PACMAD clade</taxon>
        <taxon>Arundinoideae</taxon>
        <taxon>Arundineae</taxon>
        <taxon>Arundo</taxon>
    </lineage>
</organism>
<keyword evidence="1" id="KW-1133">Transmembrane helix</keyword>
<dbReference type="AlphaFoldDB" id="A0A0A9I2D9"/>
<evidence type="ECO:0000313" key="2">
    <source>
        <dbReference type="EMBL" id="JAE39343.1"/>
    </source>
</evidence>
<accession>A0A0A9I2D9</accession>
<proteinExistence type="predicted"/>
<reference evidence="2" key="1">
    <citation type="submission" date="2014-09" db="EMBL/GenBank/DDBJ databases">
        <authorList>
            <person name="Magalhaes I.L.F."/>
            <person name="Oliveira U."/>
            <person name="Santos F.R."/>
            <person name="Vidigal T.H.D.A."/>
            <person name="Brescovit A.D."/>
            <person name="Santos A.J."/>
        </authorList>
    </citation>
    <scope>NUCLEOTIDE SEQUENCE</scope>
    <source>
        <tissue evidence="2">Shoot tissue taken approximately 20 cm above the soil surface</tissue>
    </source>
</reference>
<dbReference type="EMBL" id="GBRH01158553">
    <property type="protein sequence ID" value="JAE39343.1"/>
    <property type="molecule type" value="Transcribed_RNA"/>
</dbReference>